<gene>
    <name evidence="3" type="ORF">ASJ82_07590</name>
    <name evidence="4" type="ORF">MSCUN_10850</name>
</gene>
<keyword evidence="5" id="KW-1185">Reference proteome</keyword>
<dbReference type="GO" id="GO:0051607">
    <property type="term" value="P:defense response to virus"/>
    <property type="evidence" value="ECO:0007669"/>
    <property type="project" value="UniProtKB-KW"/>
</dbReference>
<accession>A0A2A2HDY0</accession>
<reference evidence="4 6" key="1">
    <citation type="submission" date="2016-04" db="EMBL/GenBank/DDBJ databases">
        <title>Genome sequence of Methanosphaera cuniculi DSM 4103.</title>
        <authorList>
            <person name="Poehlein A."/>
            <person name="Seedorf H."/>
            <person name="Daniel R."/>
        </authorList>
    </citation>
    <scope>NUCLEOTIDE SEQUENCE [LARGE SCALE GENOMIC DNA]</scope>
    <source>
        <strain evidence="4 6">DSM 4103</strain>
    </source>
</reference>
<name>A0A2A2HDY0_9EURY</name>
<evidence type="ECO:0000259" key="2">
    <source>
        <dbReference type="Pfam" id="PF03787"/>
    </source>
</evidence>
<evidence type="ECO:0000313" key="3">
    <source>
        <dbReference type="EMBL" id="PAV07530.1"/>
    </source>
</evidence>
<dbReference type="PANTHER" id="PTHR35579:SF3">
    <property type="entry name" value="CRISPR SYSTEM CMS ENDORIBONUCLEASE CSM3"/>
    <property type="match status" value="1"/>
</dbReference>
<protein>
    <submittedName>
        <fullName evidence="4">RAMP superfamily protein</fullName>
    </submittedName>
</protein>
<feature type="domain" description="CRISPR type III-associated protein" evidence="2">
    <location>
        <begin position="46"/>
        <end position="254"/>
    </location>
</feature>
<sequence>METITIKGNWTALSPIHHGGSENYGTTKLIHTLPTLVTNALSGEPEIENIPYIHGNAIRGMLRRLIMEDYLSTLNYQLDSKKVYHFLFTGGILEALDKKDKGAINLTTKKSIRKYIPPISLLGSALGNQMIQGKLKVGMGNLVCTETKQYIADTCDNKFSAYNLKATDFGTRLDDLEIGKQILENNDTEKPKDTDTQNNQMKYEFETIIRGARFTHEFILEDMLEHEKGCFKRMIELWQQRPYLGGKSNAGYGMIKLEYNKINELDSSSYTDYLTDNREDIVEFLEDLCKQFR</sequence>
<dbReference type="EMBL" id="LWMS01000031">
    <property type="protein sequence ID" value="PWL08154.1"/>
    <property type="molecule type" value="Genomic_DNA"/>
</dbReference>
<organism evidence="3 5">
    <name type="scientific">Methanosphaera cuniculi</name>
    <dbReference type="NCBI Taxonomy" id="1077256"/>
    <lineage>
        <taxon>Archaea</taxon>
        <taxon>Methanobacteriati</taxon>
        <taxon>Methanobacteriota</taxon>
        <taxon>Methanomada group</taxon>
        <taxon>Methanobacteria</taxon>
        <taxon>Methanobacteriales</taxon>
        <taxon>Methanobacteriaceae</taxon>
        <taxon>Methanosphaera</taxon>
    </lineage>
</organism>
<comment type="caution">
    <text evidence="3">The sequence shown here is derived from an EMBL/GenBank/DDBJ whole genome shotgun (WGS) entry which is preliminary data.</text>
</comment>
<evidence type="ECO:0000313" key="4">
    <source>
        <dbReference type="EMBL" id="PWL08154.1"/>
    </source>
</evidence>
<keyword evidence="1" id="KW-0051">Antiviral defense</keyword>
<evidence type="ECO:0000313" key="6">
    <source>
        <dbReference type="Proteomes" id="UP000246004"/>
    </source>
</evidence>
<dbReference type="RefSeq" id="WP_095608414.1">
    <property type="nucleotide sequence ID" value="NZ_LMVN01000011.1"/>
</dbReference>
<dbReference type="Proteomes" id="UP000217528">
    <property type="component" value="Unassembled WGS sequence"/>
</dbReference>
<dbReference type="Pfam" id="PF03787">
    <property type="entry name" value="RAMPs"/>
    <property type="match status" value="1"/>
</dbReference>
<dbReference type="InterPro" id="IPR005537">
    <property type="entry name" value="RAMP_III_fam"/>
</dbReference>
<dbReference type="InterPro" id="IPR052216">
    <property type="entry name" value="CRISPR_Csm3_endoribonuclease"/>
</dbReference>
<dbReference type="EMBL" id="LMVN01000011">
    <property type="protein sequence ID" value="PAV07530.1"/>
    <property type="molecule type" value="Genomic_DNA"/>
</dbReference>
<dbReference type="AlphaFoldDB" id="A0A2A2HDY0"/>
<dbReference type="PANTHER" id="PTHR35579">
    <property type="entry name" value="CRISPR SYSTEM CMS ENDORIBONUCLEASE CSM3"/>
    <property type="match status" value="1"/>
</dbReference>
<evidence type="ECO:0000313" key="5">
    <source>
        <dbReference type="Proteomes" id="UP000217528"/>
    </source>
</evidence>
<reference evidence="3 5" key="2">
    <citation type="journal article" date="2017" name="BMC Genomics">
        <title>Genomic analysis of methanogenic archaea reveals a shift towards energy conservation.</title>
        <authorList>
            <person name="Gilmore S.P."/>
            <person name="Henske J.K."/>
            <person name="Sexton J.A."/>
            <person name="Solomon K.V."/>
            <person name="Seppala S."/>
            <person name="Yoo J.I."/>
            <person name="Huyett L.M."/>
            <person name="Pressman A."/>
            <person name="Cogan J.Z."/>
            <person name="Kivenson V."/>
            <person name="Peng X."/>
            <person name="Tan Y."/>
            <person name="Valentine D.L."/>
            <person name="O'Malley M.A."/>
        </authorList>
    </citation>
    <scope>NUCLEOTIDE SEQUENCE [LARGE SCALE GENOMIC DNA]</scope>
    <source>
        <strain evidence="3 5">1R-7</strain>
    </source>
</reference>
<proteinExistence type="predicted"/>
<evidence type="ECO:0000256" key="1">
    <source>
        <dbReference type="ARBA" id="ARBA00023118"/>
    </source>
</evidence>
<dbReference type="Proteomes" id="UP000246004">
    <property type="component" value="Unassembled WGS sequence"/>
</dbReference>